<accession>M5UKJ8</accession>
<sequence>MLHCDNQLLLKKNDVAFAQHETRTTFQWSPVGGQRLRLLCF</sequence>
<evidence type="ECO:0000313" key="2">
    <source>
        <dbReference type="Proteomes" id="UP000011885"/>
    </source>
</evidence>
<proteinExistence type="predicted"/>
<keyword evidence="2" id="KW-1185">Reference proteome</keyword>
<protein>
    <submittedName>
        <fullName evidence="1">Uncharacterized protein</fullName>
    </submittedName>
</protein>
<organism evidence="1 2">
    <name type="scientific">Rhodopirellula sallentina SM41</name>
    <dbReference type="NCBI Taxonomy" id="1263870"/>
    <lineage>
        <taxon>Bacteria</taxon>
        <taxon>Pseudomonadati</taxon>
        <taxon>Planctomycetota</taxon>
        <taxon>Planctomycetia</taxon>
        <taxon>Pirellulales</taxon>
        <taxon>Pirellulaceae</taxon>
        <taxon>Rhodopirellula</taxon>
    </lineage>
</organism>
<dbReference type="AlphaFoldDB" id="M5UKJ8"/>
<gene>
    <name evidence="1" type="ORF">RSSM_02016</name>
</gene>
<comment type="caution">
    <text evidence="1">The sequence shown here is derived from an EMBL/GenBank/DDBJ whole genome shotgun (WGS) entry which is preliminary data.</text>
</comment>
<name>M5UKJ8_9BACT</name>
<dbReference type="PATRIC" id="fig|1263870.3.peg.2150"/>
<dbReference type="Proteomes" id="UP000011885">
    <property type="component" value="Unassembled WGS sequence"/>
</dbReference>
<evidence type="ECO:0000313" key="1">
    <source>
        <dbReference type="EMBL" id="EMI56543.1"/>
    </source>
</evidence>
<dbReference type="EMBL" id="ANOH01000141">
    <property type="protein sequence ID" value="EMI56543.1"/>
    <property type="molecule type" value="Genomic_DNA"/>
</dbReference>
<reference evidence="1 2" key="1">
    <citation type="journal article" date="2013" name="Mar. Genomics">
        <title>Expression of sulfatases in Rhodopirellula baltica and the diversity of sulfatases in the genus Rhodopirellula.</title>
        <authorList>
            <person name="Wegner C.E."/>
            <person name="Richter-Heitmann T."/>
            <person name="Klindworth A."/>
            <person name="Klockow C."/>
            <person name="Richter M."/>
            <person name="Achstetter T."/>
            <person name="Glockner F.O."/>
            <person name="Harder J."/>
        </authorList>
    </citation>
    <scope>NUCLEOTIDE SEQUENCE [LARGE SCALE GENOMIC DNA]</scope>
    <source>
        <strain evidence="1 2">SM41</strain>
    </source>
</reference>